<protein>
    <submittedName>
        <fullName evidence="5">Beta-propeller domains of methanol dehydrogenase type</fullName>
    </submittedName>
</protein>
<feature type="domain" description="TPM" evidence="4">
    <location>
        <begin position="31"/>
        <end position="154"/>
    </location>
</feature>
<accession>A0A0G4K0C0</accession>
<keyword evidence="2" id="KW-0472">Membrane</keyword>
<keyword evidence="2" id="KW-0812">Transmembrane</keyword>
<evidence type="ECO:0000313" key="5">
    <source>
        <dbReference type="EMBL" id="CPR19923.1"/>
    </source>
</evidence>
<keyword evidence="2" id="KW-1133">Transmembrane helix</keyword>
<feature type="signal peptide" evidence="3">
    <location>
        <begin position="1"/>
        <end position="19"/>
    </location>
</feature>
<gene>
    <name evidence="5" type="ORF">BN1221_04034</name>
</gene>
<dbReference type="OrthoDB" id="9810918at2"/>
<dbReference type="AlphaFoldDB" id="A0A0G4K0C0"/>
<reference evidence="6" key="1">
    <citation type="submission" date="2015-01" db="EMBL/GenBank/DDBJ databases">
        <authorList>
            <person name="Paterson Steve"/>
        </authorList>
    </citation>
    <scope>NUCLEOTIDE SEQUENCE [LARGE SCALE GENOMIC DNA]</scope>
    <source>
        <strain evidence="6">OBR1</strain>
    </source>
</reference>
<dbReference type="PANTHER" id="PTHR30373:SF2">
    <property type="entry name" value="UPF0603 PROTEIN YGCG"/>
    <property type="match status" value="1"/>
</dbReference>
<dbReference type="RefSeq" id="WP_048638779.1">
    <property type="nucleotide sequence ID" value="NZ_CGIG01000001.1"/>
</dbReference>
<feature type="transmembrane region" description="Helical" evidence="2">
    <location>
        <begin position="233"/>
        <end position="250"/>
    </location>
</feature>
<sequence length="295" mass="31739">MKWMYALLLCCLTLCVARAETVAVPVLHQRVTDLTQTLNESQQQQLESELRQLEQTTRAQLAVLILPTTGDDSIEQFAIRVFDQWKLGDKTRDDGVLLLVALQDRTMRIEVGYGLEGKITDVQAGRIIRDTMTPLFRQNDYFGGIQKGVQSLGALINGEPLPAASESPADDYYPAYSDGGFKLWCIGMIMLPLWVFRRSNYFLRALKSAVTLTVGGILFSLLFGRGIHNAYDVFSFIIMLIASFVLLLIGQPLLSLIALKGGGGGPGGGGRRGGGGGGFSGGGGSSGGGGASGRW</sequence>
<proteinExistence type="predicted"/>
<organism evidence="5 6">
    <name type="scientific">Brenneria goodwinii</name>
    <dbReference type="NCBI Taxonomy" id="1109412"/>
    <lineage>
        <taxon>Bacteria</taxon>
        <taxon>Pseudomonadati</taxon>
        <taxon>Pseudomonadota</taxon>
        <taxon>Gammaproteobacteria</taxon>
        <taxon>Enterobacterales</taxon>
        <taxon>Pectobacteriaceae</taxon>
        <taxon>Brenneria</taxon>
    </lineage>
</organism>
<dbReference type="Pfam" id="PF04536">
    <property type="entry name" value="TPM_phosphatase"/>
    <property type="match status" value="1"/>
</dbReference>
<keyword evidence="6" id="KW-1185">Reference proteome</keyword>
<evidence type="ECO:0000256" key="2">
    <source>
        <dbReference type="SAM" id="Phobius"/>
    </source>
</evidence>
<feature type="chain" id="PRO_5005194494" evidence="3">
    <location>
        <begin position="20"/>
        <end position="295"/>
    </location>
</feature>
<evidence type="ECO:0000256" key="1">
    <source>
        <dbReference type="SAM" id="MobiDB-lite"/>
    </source>
</evidence>
<feature type="region of interest" description="Disordered" evidence="1">
    <location>
        <begin position="268"/>
        <end position="295"/>
    </location>
</feature>
<dbReference type="EMBL" id="CGIG01000001">
    <property type="protein sequence ID" value="CPR19923.1"/>
    <property type="molecule type" value="Genomic_DNA"/>
</dbReference>
<feature type="transmembrane region" description="Helical" evidence="2">
    <location>
        <begin position="208"/>
        <end position="227"/>
    </location>
</feature>
<keyword evidence="3" id="KW-0732">Signal</keyword>
<name>A0A0G4K0C0_9GAMM</name>
<dbReference type="STRING" id="1109412.BN1221_04034"/>
<dbReference type="Gene3D" id="3.10.310.50">
    <property type="match status" value="1"/>
</dbReference>
<evidence type="ECO:0000256" key="3">
    <source>
        <dbReference type="SAM" id="SignalP"/>
    </source>
</evidence>
<evidence type="ECO:0000313" key="6">
    <source>
        <dbReference type="Proteomes" id="UP000044377"/>
    </source>
</evidence>
<dbReference type="PANTHER" id="PTHR30373">
    <property type="entry name" value="UPF0603 PROTEIN YGCG"/>
    <property type="match status" value="1"/>
</dbReference>
<dbReference type="InterPro" id="IPR007621">
    <property type="entry name" value="TPM_dom"/>
</dbReference>
<evidence type="ECO:0000259" key="4">
    <source>
        <dbReference type="Pfam" id="PF04536"/>
    </source>
</evidence>
<dbReference type="Proteomes" id="UP000044377">
    <property type="component" value="Unassembled WGS sequence"/>
</dbReference>